<dbReference type="InterPro" id="IPR013096">
    <property type="entry name" value="Cupin_2"/>
</dbReference>
<feature type="domain" description="Cupin type-2" evidence="1">
    <location>
        <begin position="45"/>
        <end position="111"/>
    </location>
</feature>
<dbReference type="EMBL" id="AUXW01000187">
    <property type="protein sequence ID" value="KKE81398.1"/>
    <property type="molecule type" value="Genomic_DNA"/>
</dbReference>
<reference evidence="2 3" key="1">
    <citation type="journal article" date="2015" name="BMC Genomics">
        <title>Genome mining reveals unlocked bioactive potential of marine Gram-negative bacteria.</title>
        <authorList>
            <person name="Machado H."/>
            <person name="Sonnenschein E.C."/>
            <person name="Melchiorsen J."/>
            <person name="Gram L."/>
        </authorList>
    </citation>
    <scope>NUCLEOTIDE SEQUENCE [LARGE SCALE GENOMIC DNA]</scope>
    <source>
        <strain evidence="2 3">S4054</strain>
    </source>
</reference>
<dbReference type="AlphaFoldDB" id="A0A0F6A5M7"/>
<dbReference type="Gene3D" id="2.60.120.10">
    <property type="entry name" value="Jelly Rolls"/>
    <property type="match status" value="1"/>
</dbReference>
<dbReference type="PANTHER" id="PTHR36440:SF1">
    <property type="entry name" value="PUTATIVE (AFU_ORTHOLOGUE AFUA_8G07350)-RELATED"/>
    <property type="match status" value="1"/>
</dbReference>
<comment type="caution">
    <text evidence="2">The sequence shown here is derived from an EMBL/GenBank/DDBJ whole genome shotgun (WGS) entry which is preliminary data.</text>
</comment>
<proteinExistence type="predicted"/>
<dbReference type="PANTHER" id="PTHR36440">
    <property type="entry name" value="PUTATIVE (AFU_ORTHOLOGUE AFUA_8G07350)-RELATED"/>
    <property type="match status" value="1"/>
</dbReference>
<dbReference type="InterPro" id="IPR014710">
    <property type="entry name" value="RmlC-like_jellyroll"/>
</dbReference>
<name>A0A0F6A5M7_9GAMM</name>
<dbReference type="Pfam" id="PF07883">
    <property type="entry name" value="Cupin_2"/>
    <property type="match status" value="1"/>
</dbReference>
<evidence type="ECO:0000313" key="3">
    <source>
        <dbReference type="Proteomes" id="UP000033434"/>
    </source>
</evidence>
<sequence length="162" mass="18109">MDKAMNKVLLNYPKSGSYLKSSGNLYREIINGEQTEGKFSLIESIIKPGQGGPFHTHTNEQESFLVISGTLTIFDGDNQYKATPGTFIFCPINSLRGFRNETNEQVKVLILYTPSGIEKMIRMEGEVIDSVEGYQFEATESKLTCPVLNKEFGIVEDSRPLT</sequence>
<dbReference type="SUPFAM" id="SSF51182">
    <property type="entry name" value="RmlC-like cupins"/>
    <property type="match status" value="1"/>
</dbReference>
<dbReference type="InterPro" id="IPR053146">
    <property type="entry name" value="QDO-like"/>
</dbReference>
<accession>A0A0F6A5M7</accession>
<evidence type="ECO:0000313" key="2">
    <source>
        <dbReference type="EMBL" id="KKE81398.1"/>
    </source>
</evidence>
<evidence type="ECO:0000259" key="1">
    <source>
        <dbReference type="Pfam" id="PF07883"/>
    </source>
</evidence>
<dbReference type="Proteomes" id="UP000033434">
    <property type="component" value="Unassembled WGS sequence"/>
</dbReference>
<dbReference type="RefSeq" id="WP_052961137.1">
    <property type="nucleotide sequence ID" value="NZ_AUXW01000187.1"/>
</dbReference>
<dbReference type="PATRIC" id="fig|1129367.4.peg.4665"/>
<dbReference type="InterPro" id="IPR011051">
    <property type="entry name" value="RmlC_Cupin_sf"/>
</dbReference>
<protein>
    <recommendedName>
        <fullName evidence="1">Cupin type-2 domain-containing protein</fullName>
    </recommendedName>
</protein>
<organism evidence="2 3">
    <name type="scientific">Pseudoalteromonas luteoviolacea S4054</name>
    <dbReference type="NCBI Taxonomy" id="1129367"/>
    <lineage>
        <taxon>Bacteria</taxon>
        <taxon>Pseudomonadati</taxon>
        <taxon>Pseudomonadota</taxon>
        <taxon>Gammaproteobacteria</taxon>
        <taxon>Alteromonadales</taxon>
        <taxon>Pseudoalteromonadaceae</taxon>
        <taxon>Pseudoalteromonas</taxon>
    </lineage>
</organism>
<gene>
    <name evidence="2" type="ORF">N479_02650</name>
</gene>